<feature type="binding site" description="axial binding residue" evidence="9">
    <location>
        <position position="240"/>
    </location>
    <ligand>
        <name>heme c</name>
        <dbReference type="ChEBI" id="CHEBI:61717"/>
        <label>2</label>
    </ligand>
    <ligandPart>
        <name>Fe</name>
        <dbReference type="ChEBI" id="CHEBI:18248"/>
    </ligandPart>
</feature>
<comment type="cofactor">
    <cofactor evidence="8">
        <name>heme</name>
        <dbReference type="ChEBI" id="CHEBI:30413"/>
    </cofactor>
    <text evidence="8">Binds 2 heme groups.</text>
</comment>
<dbReference type="SUPFAM" id="SSF46626">
    <property type="entry name" value="Cytochrome c"/>
    <property type="match status" value="2"/>
</dbReference>
<dbReference type="PANTHER" id="PTHR30600:SF10">
    <property type="entry name" value="BLL6722 PROTEIN"/>
    <property type="match status" value="1"/>
</dbReference>
<dbReference type="GO" id="GO:0020037">
    <property type="term" value="F:heme binding"/>
    <property type="evidence" value="ECO:0007669"/>
    <property type="project" value="InterPro"/>
</dbReference>
<reference evidence="13" key="1">
    <citation type="submission" date="2018-04" db="EMBL/GenBank/DDBJ databases">
        <authorList>
            <person name="Lucker S."/>
            <person name="Sakoula D."/>
        </authorList>
    </citation>
    <scope>NUCLEOTIDE SEQUENCE [LARGE SCALE GENOMIC DNA]</scope>
</reference>
<feature type="binding site" description="covalent" evidence="8">
    <location>
        <position position="92"/>
    </location>
    <ligand>
        <name>heme c</name>
        <dbReference type="ChEBI" id="CHEBI:61717"/>
        <label>1</label>
    </ligand>
</feature>
<proteinExistence type="predicted"/>
<protein>
    <submittedName>
        <fullName evidence="12">Methylamine utilization protein MauG</fullName>
        <ecNumber evidence="12">1.-.-.-</ecNumber>
    </submittedName>
</protein>
<evidence type="ECO:0000256" key="1">
    <source>
        <dbReference type="ARBA" id="ARBA00004418"/>
    </source>
</evidence>
<evidence type="ECO:0000256" key="6">
    <source>
        <dbReference type="ARBA" id="ARBA00023002"/>
    </source>
</evidence>
<keyword evidence="2 8" id="KW-0349">Heme</keyword>
<dbReference type="Gene3D" id="1.10.760.10">
    <property type="entry name" value="Cytochrome c-like domain"/>
    <property type="match status" value="2"/>
</dbReference>
<evidence type="ECO:0000256" key="3">
    <source>
        <dbReference type="ARBA" id="ARBA00022723"/>
    </source>
</evidence>
<evidence type="ECO:0000256" key="8">
    <source>
        <dbReference type="PIRSR" id="PIRSR000294-1"/>
    </source>
</evidence>
<dbReference type="InterPro" id="IPR009056">
    <property type="entry name" value="Cyt_c-like_dom"/>
</dbReference>
<dbReference type="GO" id="GO:0009055">
    <property type="term" value="F:electron transfer activity"/>
    <property type="evidence" value="ECO:0007669"/>
    <property type="project" value="InterPro"/>
</dbReference>
<dbReference type="GO" id="GO:0004130">
    <property type="term" value="F:cytochrome-c peroxidase activity"/>
    <property type="evidence" value="ECO:0007669"/>
    <property type="project" value="TreeGrafter"/>
</dbReference>
<keyword evidence="4 10" id="KW-0732">Signal</keyword>
<feature type="domain" description="Cytochrome c" evidence="11">
    <location>
        <begin position="221"/>
        <end position="345"/>
    </location>
</feature>
<comment type="PTM">
    <text evidence="8">Binds 2 heme groups per subunit.</text>
</comment>
<dbReference type="InterPro" id="IPR051395">
    <property type="entry name" value="Cytochrome_c_Peroxidase/MauG"/>
</dbReference>
<dbReference type="GO" id="GO:0046872">
    <property type="term" value="F:metal ion binding"/>
    <property type="evidence" value="ECO:0007669"/>
    <property type="project" value="UniProtKB-KW"/>
</dbReference>
<sequence length="358" mass="38468">MQTKLTSAGLIGILGLISATALSSFVQSSQASPSGHAPHGIVTIDGVTVPDIGPLPTATPTPSTNLNYAAKIELGKQLYFDGRLSKNNAISCAFCHNPGTGFADPRQTSIGIDGGVGGRQSPTVYNTAFNHLQFWDGRARSLEEQAIGPIHNPIEMGETHENVVRKLGKIKGYQQQFRAVFGTDVNLQDLANAIAAYERTIISTNSAFDKYALGDPKAMDESAVRGLTLFKGKARCILCHSGSNFTDNQFHNLGVPQVGPAKEDLGRHDVTRAERDKGAFKTPTLRSITETAPYMHDGAFKTLEEVVDFLNEGGGANQNLSAFVKPLNLTSEEKTDLVAFLKALTGEPVKFQMPKLPK</sequence>
<accession>A0A330L184</accession>
<feature type="binding site" description="covalent" evidence="8">
    <location>
        <position position="95"/>
    </location>
    <ligand>
        <name>heme c</name>
        <dbReference type="ChEBI" id="CHEBI:61717"/>
        <label>1</label>
    </ligand>
</feature>
<dbReference type="EMBL" id="OUNR01000001">
    <property type="protein sequence ID" value="SPP63097.1"/>
    <property type="molecule type" value="Genomic_DNA"/>
</dbReference>
<evidence type="ECO:0000256" key="10">
    <source>
        <dbReference type="SAM" id="SignalP"/>
    </source>
</evidence>
<dbReference type="AlphaFoldDB" id="A0A330L184"/>
<feature type="domain" description="Cytochrome c" evidence="11">
    <location>
        <begin position="70"/>
        <end position="201"/>
    </location>
</feature>
<comment type="subcellular location">
    <subcellularLocation>
        <location evidence="1">Periplasm</location>
    </subcellularLocation>
</comment>
<evidence type="ECO:0000259" key="11">
    <source>
        <dbReference type="PROSITE" id="PS51007"/>
    </source>
</evidence>
<dbReference type="InterPro" id="IPR036909">
    <property type="entry name" value="Cyt_c-like_dom_sf"/>
</dbReference>
<keyword evidence="13" id="KW-1185">Reference proteome</keyword>
<evidence type="ECO:0000256" key="5">
    <source>
        <dbReference type="ARBA" id="ARBA00022764"/>
    </source>
</evidence>
<dbReference type="InParanoid" id="A0A330L184"/>
<feature type="chain" id="PRO_5016246373" evidence="10">
    <location>
        <begin position="32"/>
        <end position="358"/>
    </location>
</feature>
<evidence type="ECO:0000313" key="13">
    <source>
        <dbReference type="Proteomes" id="UP000248168"/>
    </source>
</evidence>
<organism evidence="12 13">
    <name type="scientific">Nitrospira lenta</name>
    <dbReference type="NCBI Taxonomy" id="1436998"/>
    <lineage>
        <taxon>Bacteria</taxon>
        <taxon>Pseudomonadati</taxon>
        <taxon>Nitrospirota</taxon>
        <taxon>Nitrospiria</taxon>
        <taxon>Nitrospirales</taxon>
        <taxon>Nitrospiraceae</taxon>
        <taxon>Nitrospira</taxon>
    </lineage>
</organism>
<dbReference type="InterPro" id="IPR004852">
    <property type="entry name" value="Di-haem_cyt_c_peroxidsae"/>
</dbReference>
<dbReference type="PANTHER" id="PTHR30600">
    <property type="entry name" value="CYTOCHROME C PEROXIDASE-RELATED"/>
    <property type="match status" value="1"/>
</dbReference>
<evidence type="ECO:0000256" key="2">
    <source>
        <dbReference type="ARBA" id="ARBA00022617"/>
    </source>
</evidence>
<dbReference type="PIRSF" id="PIRSF000294">
    <property type="entry name" value="Cytochrome-c_peroxidase"/>
    <property type="match status" value="1"/>
</dbReference>
<feature type="binding site" description="covalent" evidence="8">
    <location>
        <position position="236"/>
    </location>
    <ligand>
        <name>heme c</name>
        <dbReference type="ChEBI" id="CHEBI:61717"/>
        <label>2</label>
    </ligand>
</feature>
<gene>
    <name evidence="12" type="primary">mauG</name>
    <name evidence="12" type="ORF">NITLEN_10183</name>
</gene>
<dbReference type="Pfam" id="PF03150">
    <property type="entry name" value="CCP_MauG"/>
    <property type="match status" value="1"/>
</dbReference>
<feature type="signal peptide" evidence="10">
    <location>
        <begin position="1"/>
        <end position="31"/>
    </location>
</feature>
<evidence type="ECO:0000256" key="9">
    <source>
        <dbReference type="PIRSR" id="PIRSR000294-2"/>
    </source>
</evidence>
<dbReference type="EC" id="1.-.-.-" evidence="12"/>
<evidence type="ECO:0000256" key="7">
    <source>
        <dbReference type="ARBA" id="ARBA00023004"/>
    </source>
</evidence>
<dbReference type="Proteomes" id="UP000248168">
    <property type="component" value="Unassembled WGS sequence"/>
</dbReference>
<dbReference type="InterPro" id="IPR026259">
    <property type="entry name" value="MauG/Cytc_peroxidase"/>
</dbReference>
<feature type="binding site" description="axial binding residue" evidence="9">
    <location>
        <position position="96"/>
    </location>
    <ligand>
        <name>heme c</name>
        <dbReference type="ChEBI" id="CHEBI:61717"/>
        <label>1</label>
    </ligand>
    <ligandPart>
        <name>Fe</name>
        <dbReference type="ChEBI" id="CHEBI:18248"/>
    </ligandPart>
</feature>
<keyword evidence="7 9" id="KW-0408">Iron</keyword>
<feature type="binding site" description="covalent" evidence="8">
    <location>
        <position position="239"/>
    </location>
    <ligand>
        <name>heme c</name>
        <dbReference type="ChEBI" id="CHEBI:61717"/>
        <label>2</label>
    </ligand>
</feature>
<evidence type="ECO:0000256" key="4">
    <source>
        <dbReference type="ARBA" id="ARBA00022729"/>
    </source>
</evidence>
<keyword evidence="5" id="KW-0574">Periplasm</keyword>
<dbReference type="OrthoDB" id="9772811at2"/>
<dbReference type="FunCoup" id="A0A330L184">
    <property type="interactions" value="128"/>
</dbReference>
<dbReference type="RefSeq" id="WP_121987685.1">
    <property type="nucleotide sequence ID" value="NZ_OUNR01000001.1"/>
</dbReference>
<keyword evidence="6 12" id="KW-0560">Oxidoreductase</keyword>
<dbReference type="PROSITE" id="PS51007">
    <property type="entry name" value="CYTC"/>
    <property type="match status" value="2"/>
</dbReference>
<dbReference type="GO" id="GO:0042597">
    <property type="term" value="C:periplasmic space"/>
    <property type="evidence" value="ECO:0007669"/>
    <property type="project" value="UniProtKB-SubCell"/>
</dbReference>
<keyword evidence="3 9" id="KW-0479">Metal-binding</keyword>
<evidence type="ECO:0000313" key="12">
    <source>
        <dbReference type="EMBL" id="SPP63097.1"/>
    </source>
</evidence>
<name>A0A330L184_9BACT</name>